<dbReference type="PROSITE" id="PS51300">
    <property type="entry name" value="NIRD"/>
    <property type="match status" value="1"/>
</dbReference>
<feature type="domain" description="Rieske-like [2Fe-2S]" evidence="3">
    <location>
        <begin position="7"/>
        <end position="113"/>
    </location>
</feature>
<proteinExistence type="predicted"/>
<dbReference type="Proteomes" id="UP001139646">
    <property type="component" value="Unassembled WGS sequence"/>
</dbReference>
<dbReference type="InterPro" id="IPR017881">
    <property type="entry name" value="NirD"/>
</dbReference>
<dbReference type="RefSeq" id="WP_242282967.1">
    <property type="nucleotide sequence ID" value="NZ_JAKKSL010000001.1"/>
</dbReference>
<evidence type="ECO:0000313" key="4">
    <source>
        <dbReference type="EMBL" id="MCI2282329.1"/>
    </source>
</evidence>
<evidence type="ECO:0000256" key="2">
    <source>
        <dbReference type="ARBA" id="ARBA00023063"/>
    </source>
</evidence>
<evidence type="ECO:0000259" key="3">
    <source>
        <dbReference type="Pfam" id="PF13806"/>
    </source>
</evidence>
<sequence length="115" mass="12807">MSIPQQQWFDICTIDDILPSMGRCALFNEQQVAIFRIIDKHGQEQLYAIDNYCPFSHSNTLSRGLTGSIANKVVVASPLYKQHFELTTGLCLEDGDVSVKTYPVRLNGTTVQLAA</sequence>
<dbReference type="Pfam" id="PF13806">
    <property type="entry name" value="Rieske_2"/>
    <property type="match status" value="1"/>
</dbReference>
<accession>A0ABS9WWJ1</accession>
<dbReference type="PANTHER" id="PTHR40562">
    <property type="match status" value="1"/>
</dbReference>
<dbReference type="SUPFAM" id="SSF50022">
    <property type="entry name" value="ISP domain"/>
    <property type="match status" value="1"/>
</dbReference>
<evidence type="ECO:0000313" key="5">
    <source>
        <dbReference type="Proteomes" id="UP001139646"/>
    </source>
</evidence>
<dbReference type="CDD" id="cd03529">
    <property type="entry name" value="Rieske_NirD"/>
    <property type="match status" value="1"/>
</dbReference>
<keyword evidence="2" id="KW-0534">Nitrate assimilation</keyword>
<dbReference type="EMBL" id="JAKKSL010000001">
    <property type="protein sequence ID" value="MCI2282329.1"/>
    <property type="molecule type" value="Genomic_DNA"/>
</dbReference>
<keyword evidence="5" id="KW-1185">Reference proteome</keyword>
<dbReference type="Gene3D" id="2.102.10.10">
    <property type="entry name" value="Rieske [2Fe-2S] iron-sulphur domain"/>
    <property type="match status" value="1"/>
</dbReference>
<dbReference type="InterPro" id="IPR012748">
    <property type="entry name" value="Rieske-like_NirD"/>
</dbReference>
<comment type="caution">
    <text evidence="4">The sequence shown here is derived from an EMBL/GenBank/DDBJ whole genome shotgun (WGS) entry which is preliminary data.</text>
</comment>
<evidence type="ECO:0000256" key="1">
    <source>
        <dbReference type="ARBA" id="ARBA00023002"/>
    </source>
</evidence>
<dbReference type="PANTHER" id="PTHR40562:SF1">
    <property type="entry name" value="NITRITE REDUCTASE (NADH) SMALL SUBUNIT"/>
    <property type="match status" value="1"/>
</dbReference>
<gene>
    <name evidence="4" type="primary">nirD</name>
    <name evidence="4" type="ORF">L3081_01630</name>
</gene>
<reference evidence="4" key="1">
    <citation type="submission" date="2022-01" db="EMBL/GenBank/DDBJ databases">
        <title>Colwellia maritima, isolated from seawater.</title>
        <authorList>
            <person name="Kristyanto S."/>
            <person name="Jung J."/>
            <person name="Jeon C.O."/>
        </authorList>
    </citation>
    <scope>NUCLEOTIDE SEQUENCE</scope>
    <source>
        <strain evidence="4">MSW7</strain>
    </source>
</reference>
<keyword evidence="1" id="KW-0560">Oxidoreductase</keyword>
<dbReference type="NCBIfam" id="TIGR02378">
    <property type="entry name" value="nirD_assim_sml"/>
    <property type="match status" value="1"/>
</dbReference>
<protein>
    <submittedName>
        <fullName evidence="4">Nitrite reductase small subunit NirD</fullName>
    </submittedName>
</protein>
<name>A0ABS9WWJ1_9GAMM</name>
<organism evidence="4 5">
    <name type="scientific">Colwellia maritima</name>
    <dbReference type="NCBI Taxonomy" id="2912588"/>
    <lineage>
        <taxon>Bacteria</taxon>
        <taxon>Pseudomonadati</taxon>
        <taxon>Pseudomonadota</taxon>
        <taxon>Gammaproteobacteria</taxon>
        <taxon>Alteromonadales</taxon>
        <taxon>Colwelliaceae</taxon>
        <taxon>Colwellia</taxon>
    </lineage>
</organism>
<dbReference type="InterPro" id="IPR036922">
    <property type="entry name" value="Rieske_2Fe-2S_sf"/>
</dbReference>